<keyword evidence="2" id="KW-1185">Reference proteome</keyword>
<accession>A0A0E0R204</accession>
<dbReference type="HOGENOM" id="CLU_1878750_0_0_1"/>
<dbReference type="AlphaFoldDB" id="A0A0E0R204"/>
<dbReference type="Gramene" id="ORUFI10G18490.1">
    <property type="protein sequence ID" value="ORUFI10G18490.1"/>
    <property type="gene ID" value="ORUFI10G18490"/>
</dbReference>
<proteinExistence type="predicted"/>
<reference evidence="2" key="1">
    <citation type="submission" date="2013-06" db="EMBL/GenBank/DDBJ databases">
        <authorList>
            <person name="Zhao Q."/>
        </authorList>
    </citation>
    <scope>NUCLEOTIDE SEQUENCE</scope>
    <source>
        <strain evidence="2">cv. W1943</strain>
    </source>
</reference>
<dbReference type="EnsemblPlants" id="ORUFI10G18490.1">
    <property type="protein sequence ID" value="ORUFI10G18490.1"/>
    <property type="gene ID" value="ORUFI10G18490"/>
</dbReference>
<protein>
    <submittedName>
        <fullName evidence="1">Uncharacterized protein</fullName>
    </submittedName>
</protein>
<sequence length="165" mass="17162">MATGDGGSGGGWRWRLPMAAAAATDTASGRLLAACWWTFCWWRPTPSPLLVEGNSAAAGRFAGGGRLLPLAGGGRWRSDGLRRRLLASVAAATATVTVEAGGCRAKAQSWKPSLGSFESRRTAARFSVASLLEDVWRSVTLSGVRSGVSLLLGLCVGDVSVWVAV</sequence>
<organism evidence="1 2">
    <name type="scientific">Oryza rufipogon</name>
    <name type="common">Brownbeard rice</name>
    <name type="synonym">Asian wild rice</name>
    <dbReference type="NCBI Taxonomy" id="4529"/>
    <lineage>
        <taxon>Eukaryota</taxon>
        <taxon>Viridiplantae</taxon>
        <taxon>Streptophyta</taxon>
        <taxon>Embryophyta</taxon>
        <taxon>Tracheophyta</taxon>
        <taxon>Spermatophyta</taxon>
        <taxon>Magnoliopsida</taxon>
        <taxon>Liliopsida</taxon>
        <taxon>Poales</taxon>
        <taxon>Poaceae</taxon>
        <taxon>BOP clade</taxon>
        <taxon>Oryzoideae</taxon>
        <taxon>Oryzeae</taxon>
        <taxon>Oryzinae</taxon>
        <taxon>Oryza</taxon>
    </lineage>
</organism>
<dbReference type="Proteomes" id="UP000008022">
    <property type="component" value="Unassembled WGS sequence"/>
</dbReference>
<evidence type="ECO:0000313" key="1">
    <source>
        <dbReference type="EnsemblPlants" id="ORUFI10G18490.1"/>
    </source>
</evidence>
<name>A0A0E0R204_ORYRU</name>
<evidence type="ECO:0000313" key="2">
    <source>
        <dbReference type="Proteomes" id="UP000008022"/>
    </source>
</evidence>
<reference evidence="1" key="2">
    <citation type="submission" date="2015-06" db="UniProtKB">
        <authorList>
            <consortium name="EnsemblPlants"/>
        </authorList>
    </citation>
    <scope>IDENTIFICATION</scope>
</reference>